<name>A0A7K3S8V9_9ACTN</name>
<sequence>RLDRRSRLNRLLGLDRLLRHCLGLLGHRRLRHRLLRRDGLLRLHGHVLRLLNRLGSRLLGGHRLNSHRLRDGLLRLCPPWGAGLRRDLAQLRARQGRGVLGR</sequence>
<comment type="caution">
    <text evidence="1">The sequence shown here is derived from an EMBL/GenBank/DDBJ whole genome shotgun (WGS) entry which is preliminary data.</text>
</comment>
<dbReference type="RefSeq" id="WP_164208320.1">
    <property type="nucleotide sequence ID" value="NZ_JAAGMP010001691.1"/>
</dbReference>
<protein>
    <submittedName>
        <fullName evidence="1">Uncharacterized protein</fullName>
    </submittedName>
</protein>
<accession>A0A7K3S8V9</accession>
<dbReference type="AlphaFoldDB" id="A0A7K3S8V9"/>
<organism evidence="1 2">
    <name type="scientific">Streptomyces parvus</name>
    <dbReference type="NCBI Taxonomy" id="66428"/>
    <lineage>
        <taxon>Bacteria</taxon>
        <taxon>Bacillati</taxon>
        <taxon>Actinomycetota</taxon>
        <taxon>Actinomycetes</taxon>
        <taxon>Kitasatosporales</taxon>
        <taxon>Streptomycetaceae</taxon>
        <taxon>Streptomyces</taxon>
    </lineage>
</organism>
<dbReference type="Proteomes" id="UP000469670">
    <property type="component" value="Unassembled WGS sequence"/>
</dbReference>
<proteinExistence type="predicted"/>
<gene>
    <name evidence="1" type="ORF">G3I50_37735</name>
</gene>
<evidence type="ECO:0000313" key="1">
    <source>
        <dbReference type="EMBL" id="NEC23948.1"/>
    </source>
</evidence>
<reference evidence="1 2" key="1">
    <citation type="submission" date="2020-01" db="EMBL/GenBank/DDBJ databases">
        <title>Insect and environment-associated Actinomycetes.</title>
        <authorList>
            <person name="Currrie C."/>
            <person name="Chevrette M."/>
            <person name="Carlson C."/>
            <person name="Stubbendieck R."/>
            <person name="Wendt-Pienkowski E."/>
        </authorList>
    </citation>
    <scope>NUCLEOTIDE SEQUENCE [LARGE SCALE GENOMIC DNA]</scope>
    <source>
        <strain evidence="1 2">SID7590</strain>
    </source>
</reference>
<feature type="non-terminal residue" evidence="1">
    <location>
        <position position="1"/>
    </location>
</feature>
<evidence type="ECO:0000313" key="2">
    <source>
        <dbReference type="Proteomes" id="UP000469670"/>
    </source>
</evidence>
<feature type="non-terminal residue" evidence="1">
    <location>
        <position position="102"/>
    </location>
</feature>
<dbReference type="EMBL" id="JAAGMP010001691">
    <property type="protein sequence ID" value="NEC23948.1"/>
    <property type="molecule type" value="Genomic_DNA"/>
</dbReference>